<gene>
    <name evidence="1" type="ORF">CPELLU_LOCUS4905</name>
</gene>
<dbReference type="AlphaFoldDB" id="A0A9N9B3K4"/>
<dbReference type="EMBL" id="CAJVQA010002670">
    <property type="protein sequence ID" value="CAG8554379.1"/>
    <property type="molecule type" value="Genomic_DNA"/>
</dbReference>
<comment type="caution">
    <text evidence="1">The sequence shown here is derived from an EMBL/GenBank/DDBJ whole genome shotgun (WGS) entry which is preliminary data.</text>
</comment>
<reference evidence="1" key="1">
    <citation type="submission" date="2021-06" db="EMBL/GenBank/DDBJ databases">
        <authorList>
            <person name="Kallberg Y."/>
            <person name="Tangrot J."/>
            <person name="Rosling A."/>
        </authorList>
    </citation>
    <scope>NUCLEOTIDE SEQUENCE</scope>
    <source>
        <strain evidence="1">FL966</strain>
    </source>
</reference>
<sequence length="113" mass="13268">MFNIATIDENSITSIESSTLESHHPQGSQDVSRTVFEKKIKERQEIYTQYAKRFEKALELYKKEMDNDNFIKNFDILVGLFMKTIGECKEALQARKQQGTQRSSNKKLAFWLR</sequence>
<accession>A0A9N9B3K4</accession>
<dbReference type="Proteomes" id="UP000789759">
    <property type="component" value="Unassembled WGS sequence"/>
</dbReference>
<proteinExistence type="predicted"/>
<dbReference type="OrthoDB" id="2431843at2759"/>
<organism evidence="1 2">
    <name type="scientific">Cetraspora pellucida</name>
    <dbReference type="NCBI Taxonomy" id="1433469"/>
    <lineage>
        <taxon>Eukaryota</taxon>
        <taxon>Fungi</taxon>
        <taxon>Fungi incertae sedis</taxon>
        <taxon>Mucoromycota</taxon>
        <taxon>Glomeromycotina</taxon>
        <taxon>Glomeromycetes</taxon>
        <taxon>Diversisporales</taxon>
        <taxon>Gigasporaceae</taxon>
        <taxon>Cetraspora</taxon>
    </lineage>
</organism>
<name>A0A9N9B3K4_9GLOM</name>
<protein>
    <submittedName>
        <fullName evidence="1">15358_t:CDS:1</fullName>
    </submittedName>
</protein>
<keyword evidence="2" id="KW-1185">Reference proteome</keyword>
<evidence type="ECO:0000313" key="1">
    <source>
        <dbReference type="EMBL" id="CAG8554379.1"/>
    </source>
</evidence>
<evidence type="ECO:0000313" key="2">
    <source>
        <dbReference type="Proteomes" id="UP000789759"/>
    </source>
</evidence>